<dbReference type="SUPFAM" id="SSF54593">
    <property type="entry name" value="Glyoxalase/Bleomycin resistance protein/Dihydroxybiphenyl dioxygenase"/>
    <property type="match status" value="1"/>
</dbReference>
<dbReference type="AlphaFoldDB" id="W5W869"/>
<dbReference type="InterPro" id="IPR052164">
    <property type="entry name" value="Anthracycline_SecMetBiosynth"/>
</dbReference>
<dbReference type="Gene3D" id="3.10.180.10">
    <property type="entry name" value="2,3-Dihydroxybiphenyl 1,2-Dioxygenase, domain 1"/>
    <property type="match status" value="2"/>
</dbReference>
<dbReference type="RefSeq" id="WP_025356838.1">
    <property type="nucleotide sequence ID" value="NZ_CP007155.1"/>
</dbReference>
<protein>
    <recommendedName>
        <fullName evidence="1">VOC domain-containing protein</fullName>
    </recommendedName>
</protein>
<sequence>MPVRTEYRQGTPCWAHLRTAEAVRAQAFYGGLFGWRFEGATALLGDKPVAAVGAGDGAPAWHTYLSVDDLDSALTEVRAAGGAVGAVPPGEESGRAAWLVDPAGAAVTLWQPGTHFGAGLVNEPGTMIWNELLTTGDVAVALAFYQRVLGVGVLTEQVLDMPYSMFEVDGQPVAAVHPARTVSTHWRVYFATAEIERSAAAVTELGGVVEHPPTPTPIGPMAGIRDPQGAVFSLWQRAEPA</sequence>
<organism evidence="2 3">
    <name type="scientific">Kutzneria albida DSM 43870</name>
    <dbReference type="NCBI Taxonomy" id="1449976"/>
    <lineage>
        <taxon>Bacteria</taxon>
        <taxon>Bacillati</taxon>
        <taxon>Actinomycetota</taxon>
        <taxon>Actinomycetes</taxon>
        <taxon>Pseudonocardiales</taxon>
        <taxon>Pseudonocardiaceae</taxon>
        <taxon>Kutzneria</taxon>
    </lineage>
</organism>
<evidence type="ECO:0000259" key="1">
    <source>
        <dbReference type="PROSITE" id="PS51819"/>
    </source>
</evidence>
<dbReference type="eggNOG" id="COG3324">
    <property type="taxonomic scope" value="Bacteria"/>
</dbReference>
<dbReference type="KEGG" id="kal:KALB_3349"/>
<dbReference type="STRING" id="1449976.KALB_3349"/>
<feature type="domain" description="VOC" evidence="1">
    <location>
        <begin position="126"/>
        <end position="237"/>
    </location>
</feature>
<dbReference type="HOGENOM" id="CLU_069623_3_0_11"/>
<dbReference type="PANTHER" id="PTHR33993">
    <property type="entry name" value="GLYOXALASE-RELATED"/>
    <property type="match status" value="1"/>
</dbReference>
<evidence type="ECO:0000313" key="2">
    <source>
        <dbReference type="EMBL" id="AHH96716.1"/>
    </source>
</evidence>
<name>W5W869_9PSEU</name>
<evidence type="ECO:0000313" key="3">
    <source>
        <dbReference type="Proteomes" id="UP000019225"/>
    </source>
</evidence>
<accession>W5W869</accession>
<dbReference type="Proteomes" id="UP000019225">
    <property type="component" value="Chromosome"/>
</dbReference>
<dbReference type="InterPro" id="IPR004360">
    <property type="entry name" value="Glyas_Fos-R_dOase_dom"/>
</dbReference>
<dbReference type="OrthoDB" id="9793039at2"/>
<reference evidence="2 3" key="1">
    <citation type="journal article" date="2014" name="BMC Genomics">
        <title>Complete genome sequence of producer of the glycopeptide antibiotic Aculeximycin Kutzneria albida DSM 43870T, a representative of minor genus of Pseudonocardiaceae.</title>
        <authorList>
            <person name="Rebets Y."/>
            <person name="Tokovenko B."/>
            <person name="Lushchyk I."/>
            <person name="Ruckert C."/>
            <person name="Zaburannyi N."/>
            <person name="Bechthold A."/>
            <person name="Kalinowski J."/>
            <person name="Luzhetskyy A."/>
        </authorList>
    </citation>
    <scope>NUCLEOTIDE SEQUENCE [LARGE SCALE GENOMIC DNA]</scope>
    <source>
        <strain evidence="2">DSM 43870</strain>
    </source>
</reference>
<dbReference type="PROSITE" id="PS51819">
    <property type="entry name" value="VOC"/>
    <property type="match status" value="1"/>
</dbReference>
<dbReference type="PANTHER" id="PTHR33993:SF14">
    <property type="entry name" value="GB|AAF24581.1"/>
    <property type="match status" value="1"/>
</dbReference>
<gene>
    <name evidence="2" type="ORF">KALB_3349</name>
</gene>
<dbReference type="InterPro" id="IPR037523">
    <property type="entry name" value="VOC_core"/>
</dbReference>
<dbReference type="InterPro" id="IPR029068">
    <property type="entry name" value="Glyas_Bleomycin-R_OHBP_Dase"/>
</dbReference>
<dbReference type="EMBL" id="CP007155">
    <property type="protein sequence ID" value="AHH96716.1"/>
    <property type="molecule type" value="Genomic_DNA"/>
</dbReference>
<dbReference type="Pfam" id="PF00903">
    <property type="entry name" value="Glyoxalase"/>
    <property type="match status" value="1"/>
</dbReference>
<keyword evidence="3" id="KW-1185">Reference proteome</keyword>
<proteinExistence type="predicted"/>
<dbReference type="CDD" id="cd07247">
    <property type="entry name" value="SgaA_N_like"/>
    <property type="match status" value="1"/>
</dbReference>